<evidence type="ECO:0000313" key="1">
    <source>
        <dbReference type="EMBL" id="AWV47421.1"/>
    </source>
</evidence>
<dbReference type="EMBL" id="CP029543">
    <property type="protein sequence ID" value="AWV47421.1"/>
    <property type="molecule type" value="Genomic_DNA"/>
</dbReference>
<organism evidence="1 2">
    <name type="scientific">Mycobacterium leprae</name>
    <dbReference type="NCBI Taxonomy" id="1769"/>
    <lineage>
        <taxon>Bacteria</taxon>
        <taxon>Bacillati</taxon>
        <taxon>Actinomycetota</taxon>
        <taxon>Actinomycetes</taxon>
        <taxon>Mycobacteriales</taxon>
        <taxon>Mycobacteriaceae</taxon>
        <taxon>Mycobacterium</taxon>
    </lineage>
</organism>
<sequence length="72" mass="7279">MCQAANVQCVAVVSKVNILKLDVAEVNLASAAGAVVATGSGLALQFGASVYQAGARQLCTCKLLRKVVCSVP</sequence>
<accession>A0AAD0P7C2</accession>
<dbReference type="AlphaFoldDB" id="A0AAD0P7C2"/>
<protein>
    <submittedName>
        <fullName evidence="1">Uncharacterized protein</fullName>
    </submittedName>
</protein>
<evidence type="ECO:0000313" key="2">
    <source>
        <dbReference type="Proteomes" id="UP000249682"/>
    </source>
</evidence>
<dbReference type="Proteomes" id="UP000249682">
    <property type="component" value="Chromosome"/>
</dbReference>
<reference evidence="1 2" key="1">
    <citation type="submission" date="2018-05" db="EMBL/GenBank/DDBJ databases">
        <title>Evolution of small genomes with special reference to Mycobacterium leprae.</title>
        <authorList>
            <person name="Mohanty P.S."/>
            <person name="Bansal A.K."/>
            <person name="Gupta U.D."/>
            <person name="Naaz F."/>
            <person name="Dwivedi V.D."/>
            <person name="Singh H."/>
            <person name="Gupta G."/>
            <person name="Sharma S."/>
            <person name="Arora M."/>
        </authorList>
    </citation>
    <scope>NUCLEOTIDE SEQUENCE [LARGE SCALE GENOMIC DNA]</scope>
    <source>
        <strain evidence="1 2">MRHRU-235-G</strain>
    </source>
</reference>
<name>A0AAD0P7C2_MYCLR</name>
<proteinExistence type="predicted"/>
<gene>
    <name evidence="1" type="ORF">DIJ64_02915</name>
</gene>